<comment type="caution">
    <text evidence="2">The sequence shown here is derived from an EMBL/GenBank/DDBJ whole genome shotgun (WGS) entry which is preliminary data.</text>
</comment>
<dbReference type="EMBL" id="ML993900">
    <property type="protein sequence ID" value="KAF2203550.1"/>
    <property type="molecule type" value="Genomic_DNA"/>
</dbReference>
<gene>
    <name evidence="2" type="ORF">GQ43DRAFT_438736</name>
</gene>
<feature type="region of interest" description="Disordered" evidence="1">
    <location>
        <begin position="1"/>
        <end position="109"/>
    </location>
</feature>
<feature type="compositionally biased region" description="Low complexity" evidence="1">
    <location>
        <begin position="13"/>
        <end position="26"/>
    </location>
</feature>
<evidence type="ECO:0000313" key="3">
    <source>
        <dbReference type="Proteomes" id="UP000799536"/>
    </source>
</evidence>
<accession>A0A9P4JQX3</accession>
<keyword evidence="3" id="KW-1185">Reference proteome</keyword>
<dbReference type="OrthoDB" id="5310629at2759"/>
<feature type="compositionally biased region" description="Polar residues" evidence="1">
    <location>
        <begin position="30"/>
        <end position="60"/>
    </location>
</feature>
<sequence length="172" mass="17941">MSSHTPAPTLDHPIVSPPSTSSSNPPFNDTAFQRTTTFPHKTSPDDSMSNPFTETDTLVINTEPIELDSTSVGLETVNSRGGGELKRTNTVGSRSGGTKKGGVSPDIEEEEAGVEVGVLGRGDVGELRAKRAQHLATRSKDPAVLVDLPQGPTADEVAAAQAVEGVVTPKLE</sequence>
<dbReference type="Proteomes" id="UP000799536">
    <property type="component" value="Unassembled WGS sequence"/>
</dbReference>
<name>A0A9P4JQX3_9PLEO</name>
<dbReference type="AlphaFoldDB" id="A0A9P4JQX3"/>
<evidence type="ECO:0000256" key="1">
    <source>
        <dbReference type="SAM" id="MobiDB-lite"/>
    </source>
</evidence>
<feature type="compositionally biased region" description="Polar residues" evidence="1">
    <location>
        <begin position="68"/>
        <end position="79"/>
    </location>
</feature>
<evidence type="ECO:0000313" key="2">
    <source>
        <dbReference type="EMBL" id="KAF2203550.1"/>
    </source>
</evidence>
<organism evidence="2 3">
    <name type="scientific">Delitschia confertaspora ATCC 74209</name>
    <dbReference type="NCBI Taxonomy" id="1513339"/>
    <lineage>
        <taxon>Eukaryota</taxon>
        <taxon>Fungi</taxon>
        <taxon>Dikarya</taxon>
        <taxon>Ascomycota</taxon>
        <taxon>Pezizomycotina</taxon>
        <taxon>Dothideomycetes</taxon>
        <taxon>Pleosporomycetidae</taxon>
        <taxon>Pleosporales</taxon>
        <taxon>Delitschiaceae</taxon>
        <taxon>Delitschia</taxon>
    </lineage>
</organism>
<proteinExistence type="predicted"/>
<reference evidence="2" key="1">
    <citation type="journal article" date="2020" name="Stud. Mycol.">
        <title>101 Dothideomycetes genomes: a test case for predicting lifestyles and emergence of pathogens.</title>
        <authorList>
            <person name="Haridas S."/>
            <person name="Albert R."/>
            <person name="Binder M."/>
            <person name="Bloem J."/>
            <person name="Labutti K."/>
            <person name="Salamov A."/>
            <person name="Andreopoulos B."/>
            <person name="Baker S."/>
            <person name="Barry K."/>
            <person name="Bills G."/>
            <person name="Bluhm B."/>
            <person name="Cannon C."/>
            <person name="Castanera R."/>
            <person name="Culley D."/>
            <person name="Daum C."/>
            <person name="Ezra D."/>
            <person name="Gonzalez J."/>
            <person name="Henrissat B."/>
            <person name="Kuo A."/>
            <person name="Liang C."/>
            <person name="Lipzen A."/>
            <person name="Lutzoni F."/>
            <person name="Magnuson J."/>
            <person name="Mondo S."/>
            <person name="Nolan M."/>
            <person name="Ohm R."/>
            <person name="Pangilinan J."/>
            <person name="Park H.-J."/>
            <person name="Ramirez L."/>
            <person name="Alfaro M."/>
            <person name="Sun H."/>
            <person name="Tritt A."/>
            <person name="Yoshinaga Y."/>
            <person name="Zwiers L.-H."/>
            <person name="Turgeon B."/>
            <person name="Goodwin S."/>
            <person name="Spatafora J."/>
            <person name="Crous P."/>
            <person name="Grigoriev I."/>
        </authorList>
    </citation>
    <scope>NUCLEOTIDE SEQUENCE</scope>
    <source>
        <strain evidence="2">ATCC 74209</strain>
    </source>
</reference>
<protein>
    <submittedName>
        <fullName evidence="2">Uncharacterized protein</fullName>
    </submittedName>
</protein>